<accession>A0A8X6MKP9</accession>
<dbReference type="EMBL" id="BMAW01047620">
    <property type="protein sequence ID" value="GFS61888.1"/>
    <property type="molecule type" value="Genomic_DNA"/>
</dbReference>
<evidence type="ECO:0000313" key="1">
    <source>
        <dbReference type="EMBL" id="GFS61888.1"/>
    </source>
</evidence>
<dbReference type="PANTHER" id="PTHR47331">
    <property type="entry name" value="PHD-TYPE DOMAIN-CONTAINING PROTEIN"/>
    <property type="match status" value="1"/>
</dbReference>
<name>A0A8X6MKP9_NEPPI</name>
<protein>
    <submittedName>
        <fullName evidence="1">Integrase catalytic domain-containing protein</fullName>
    </submittedName>
</protein>
<dbReference type="AlphaFoldDB" id="A0A8X6MKP9"/>
<dbReference type="Proteomes" id="UP000887013">
    <property type="component" value="Unassembled WGS sequence"/>
</dbReference>
<organism evidence="1 2">
    <name type="scientific">Nephila pilipes</name>
    <name type="common">Giant wood spider</name>
    <name type="synonym">Nephila maculata</name>
    <dbReference type="NCBI Taxonomy" id="299642"/>
    <lineage>
        <taxon>Eukaryota</taxon>
        <taxon>Metazoa</taxon>
        <taxon>Ecdysozoa</taxon>
        <taxon>Arthropoda</taxon>
        <taxon>Chelicerata</taxon>
        <taxon>Arachnida</taxon>
        <taxon>Araneae</taxon>
        <taxon>Araneomorphae</taxon>
        <taxon>Entelegynae</taxon>
        <taxon>Araneoidea</taxon>
        <taxon>Nephilidae</taxon>
        <taxon>Nephila</taxon>
    </lineage>
</organism>
<sequence>MGITSSSLTGFENSITFLPSMGSTPRKCLLQLQIPKRSLRITYCTTYETPCLKCIDGVIAALCRLWETVWIPKDRRSVKRILKNCLVCQKYNAKPARQHNDQLLEDRVIACPPFITMGTDFTEAIHVKSYTGVFQRVYNVLFACAVTRAVHLETTQRPFEVHVKYLEASNK</sequence>
<evidence type="ECO:0000313" key="2">
    <source>
        <dbReference type="Proteomes" id="UP000887013"/>
    </source>
</evidence>
<gene>
    <name evidence="1" type="primary">AVEN_154299_1</name>
    <name evidence="1" type="ORF">NPIL_261231</name>
</gene>
<reference evidence="1" key="1">
    <citation type="submission" date="2020-08" db="EMBL/GenBank/DDBJ databases">
        <title>Multicomponent nature underlies the extraordinary mechanical properties of spider dragline silk.</title>
        <authorList>
            <person name="Kono N."/>
            <person name="Nakamura H."/>
            <person name="Mori M."/>
            <person name="Yoshida Y."/>
            <person name="Ohtoshi R."/>
            <person name="Malay A.D."/>
            <person name="Moran D.A.P."/>
            <person name="Tomita M."/>
            <person name="Numata K."/>
            <person name="Arakawa K."/>
        </authorList>
    </citation>
    <scope>NUCLEOTIDE SEQUENCE</scope>
</reference>
<dbReference type="PANTHER" id="PTHR47331:SF1">
    <property type="entry name" value="GAG-LIKE PROTEIN"/>
    <property type="match status" value="1"/>
</dbReference>
<keyword evidence="2" id="KW-1185">Reference proteome</keyword>
<proteinExistence type="predicted"/>
<comment type="caution">
    <text evidence="1">The sequence shown here is derived from an EMBL/GenBank/DDBJ whole genome shotgun (WGS) entry which is preliminary data.</text>
</comment>
<dbReference type="OrthoDB" id="5850742at2759"/>